<evidence type="ECO:0000313" key="2">
    <source>
        <dbReference type="EMBL" id="QPG94411.1"/>
    </source>
</evidence>
<protein>
    <recommendedName>
        <fullName evidence="4">Grg1 protein</fullName>
    </recommendedName>
</protein>
<dbReference type="PANTHER" id="PTHR38789">
    <property type="entry name" value="REPRESSIBLE PROTEIN GRG1, PUTATIVE (AFU_ORTHOLOGUE AFUA_5G14210)-RELATED"/>
    <property type="match status" value="1"/>
</dbReference>
<dbReference type="AlphaFoldDB" id="A0A7S9PSI8"/>
<evidence type="ECO:0000256" key="1">
    <source>
        <dbReference type="SAM" id="MobiDB-lite"/>
    </source>
</evidence>
<dbReference type="EMBL" id="CP031385">
    <property type="protein sequence ID" value="QPG94411.1"/>
    <property type="molecule type" value="Genomic_DNA"/>
</dbReference>
<dbReference type="PANTHER" id="PTHR38789:SF1">
    <property type="entry name" value="GLUCOSE-REPRESSIBLE GENE PROTEIN-RELATED"/>
    <property type="match status" value="1"/>
</dbReference>
<reference evidence="2 3" key="1">
    <citation type="journal article" date="2018" name="PLoS Genet.">
        <title>Repeat elements organise 3D genome structure and mediate transcription in the filamentous fungus Epichloe festucae.</title>
        <authorList>
            <person name="Winter D.J."/>
            <person name="Ganley A.R.D."/>
            <person name="Young C.A."/>
            <person name="Liachko I."/>
            <person name="Schardl C.L."/>
            <person name="Dupont P.Y."/>
            <person name="Berry D."/>
            <person name="Ram A."/>
            <person name="Scott B."/>
            <person name="Cox M.P."/>
        </authorList>
    </citation>
    <scope>NUCLEOTIDE SEQUENCE [LARGE SCALE GENOMIC DNA]</scope>
    <source>
        <strain evidence="2 3">Fl1</strain>
    </source>
</reference>
<proteinExistence type="predicted"/>
<dbReference type="InterPro" id="IPR020100">
    <property type="entry name" value="Glc-repressible_Grg1"/>
</dbReference>
<evidence type="ECO:0000313" key="3">
    <source>
        <dbReference type="Proteomes" id="UP000594364"/>
    </source>
</evidence>
<dbReference type="Proteomes" id="UP000594364">
    <property type="component" value="Chromosome 1"/>
</dbReference>
<organism evidence="2 3">
    <name type="scientific">Epichloe festucae (strain Fl1)</name>
    <dbReference type="NCBI Taxonomy" id="877507"/>
    <lineage>
        <taxon>Eukaryota</taxon>
        <taxon>Fungi</taxon>
        <taxon>Dikarya</taxon>
        <taxon>Ascomycota</taxon>
        <taxon>Pezizomycotina</taxon>
        <taxon>Sordariomycetes</taxon>
        <taxon>Hypocreomycetidae</taxon>
        <taxon>Hypocreales</taxon>
        <taxon>Clavicipitaceae</taxon>
        <taxon>Epichloe</taxon>
    </lineage>
</organism>
<dbReference type="OrthoDB" id="10039103at2759"/>
<gene>
    <name evidence="2" type="ORF">C2857_005940</name>
</gene>
<evidence type="ECO:0008006" key="4">
    <source>
        <dbReference type="Google" id="ProtNLM"/>
    </source>
</evidence>
<accession>A0A7S9PSI8</accession>
<feature type="region of interest" description="Disordered" evidence="1">
    <location>
        <begin position="14"/>
        <end position="38"/>
    </location>
</feature>
<sequence length="71" mass="7512">METVKQAVNYVSESVQGAASGASHEANKEVAKDSNVNASTRLTAAKDAIGDKFEQKGHDSRAEVHKQAAKN</sequence>
<name>A0A7S9PSI8_EPIFF</name>
<keyword evidence="3" id="KW-1185">Reference proteome</keyword>
<dbReference type="Pfam" id="PF11034">
    <property type="entry name" value="Grg1"/>
    <property type="match status" value="1"/>
</dbReference>